<proteinExistence type="predicted"/>
<gene>
    <name evidence="1" type="ORF">N0V93_007566</name>
</gene>
<dbReference type="Proteomes" id="UP001140453">
    <property type="component" value="Unassembled WGS sequence"/>
</dbReference>
<dbReference type="AlphaFoldDB" id="A0A9W9CVH3"/>
<sequence length="249" mass="27993">MFLPKRLKPSALWGVATMSKTKSYAQNRHIGQRFSSHTGAFRSRATATVFGAVAAVTAIISLCAPSHPIPTWNSLLPSGGLIEQTEPYTRALNKLMSTPFDGNVSKTASLLSELAYAISTMFPEAASHLFDNESAFRRLDKGAALGAEHQDRVGNLFRQTYGRLQQILNNGKYSTKDERFAAVWSLLIETENSLFVLLIQADRYIMQHQLDQKVRLNHAERSRDWIHERLIRLFRAPCLMPGTILTFQQ</sequence>
<comment type="caution">
    <text evidence="1">The sequence shown here is derived from an EMBL/GenBank/DDBJ whole genome shotgun (WGS) entry which is preliminary data.</text>
</comment>
<organism evidence="1 2">
    <name type="scientific">Gnomoniopsis smithogilvyi</name>
    <dbReference type="NCBI Taxonomy" id="1191159"/>
    <lineage>
        <taxon>Eukaryota</taxon>
        <taxon>Fungi</taxon>
        <taxon>Dikarya</taxon>
        <taxon>Ascomycota</taxon>
        <taxon>Pezizomycotina</taxon>
        <taxon>Sordariomycetes</taxon>
        <taxon>Sordariomycetidae</taxon>
        <taxon>Diaporthales</taxon>
        <taxon>Gnomoniaceae</taxon>
        <taxon>Gnomoniopsis</taxon>
    </lineage>
</organism>
<keyword evidence="2" id="KW-1185">Reference proteome</keyword>
<name>A0A9W9CVH3_9PEZI</name>
<dbReference type="EMBL" id="JAPEVB010000004">
    <property type="protein sequence ID" value="KAJ4390093.1"/>
    <property type="molecule type" value="Genomic_DNA"/>
</dbReference>
<accession>A0A9W9CVH3</accession>
<evidence type="ECO:0000313" key="2">
    <source>
        <dbReference type="Proteomes" id="UP001140453"/>
    </source>
</evidence>
<protein>
    <submittedName>
        <fullName evidence="1">Uncharacterized protein</fullName>
    </submittedName>
</protein>
<reference evidence="1" key="1">
    <citation type="submission" date="2022-10" db="EMBL/GenBank/DDBJ databases">
        <title>Tapping the CABI collections for fungal endophytes: first genome assemblies for Collariella, Neodidymelliopsis, Ascochyta clinopodiicola, Didymella pomorum, Didymosphaeria variabile, Neocosmospora piperis and Neocucurbitaria cava.</title>
        <authorList>
            <person name="Hill R."/>
        </authorList>
    </citation>
    <scope>NUCLEOTIDE SEQUENCE</scope>
    <source>
        <strain evidence="1">IMI 355082</strain>
    </source>
</reference>
<evidence type="ECO:0000313" key="1">
    <source>
        <dbReference type="EMBL" id="KAJ4390093.1"/>
    </source>
</evidence>